<gene>
    <name evidence="3" type="ORF">GCM10009742_08340</name>
</gene>
<dbReference type="InterPro" id="IPR014001">
    <property type="entry name" value="Helicase_ATP-bd"/>
</dbReference>
<dbReference type="PROSITE" id="PS51192">
    <property type="entry name" value="HELICASE_ATP_BIND_1"/>
    <property type="match status" value="1"/>
</dbReference>
<dbReference type="RefSeq" id="WP_425554009.1">
    <property type="nucleotide sequence ID" value="NZ_BAAAND010000001.1"/>
</dbReference>
<dbReference type="CDD" id="cd18032">
    <property type="entry name" value="DEXHc_RE_I_III_res"/>
    <property type="match status" value="1"/>
</dbReference>
<keyword evidence="3" id="KW-0067">ATP-binding</keyword>
<dbReference type="PANTHER" id="PTHR47962:SF7">
    <property type="entry name" value="MITOCHONDRIAL ATP-DEPENDENT HELICASE IRC3-RELATED"/>
    <property type="match status" value="1"/>
</dbReference>
<accession>A0ABN2D4B4</accession>
<proteinExistence type="predicted"/>
<comment type="caution">
    <text evidence="3">The sequence shown here is derived from an EMBL/GenBank/DDBJ whole genome shotgun (WGS) entry which is preliminary data.</text>
</comment>
<evidence type="ECO:0000313" key="4">
    <source>
        <dbReference type="Proteomes" id="UP001500190"/>
    </source>
</evidence>
<reference evidence="3 4" key="1">
    <citation type="journal article" date="2019" name="Int. J. Syst. Evol. Microbiol.">
        <title>The Global Catalogue of Microorganisms (GCM) 10K type strain sequencing project: providing services to taxonomists for standard genome sequencing and annotation.</title>
        <authorList>
            <consortium name="The Broad Institute Genomics Platform"/>
            <consortium name="The Broad Institute Genome Sequencing Center for Infectious Disease"/>
            <person name="Wu L."/>
            <person name="Ma J."/>
        </authorList>
    </citation>
    <scope>NUCLEOTIDE SEQUENCE [LARGE SCALE GENOMIC DNA]</scope>
    <source>
        <strain evidence="3 4">JCM 14304</strain>
    </source>
</reference>
<evidence type="ECO:0000259" key="1">
    <source>
        <dbReference type="PROSITE" id="PS51192"/>
    </source>
</evidence>
<organism evidence="3 4">
    <name type="scientific">Kribbella karoonensis</name>
    <dbReference type="NCBI Taxonomy" id="324851"/>
    <lineage>
        <taxon>Bacteria</taxon>
        <taxon>Bacillati</taxon>
        <taxon>Actinomycetota</taxon>
        <taxon>Actinomycetes</taxon>
        <taxon>Propionibacteriales</taxon>
        <taxon>Kribbellaceae</taxon>
        <taxon>Kribbella</taxon>
    </lineage>
</organism>
<feature type="domain" description="Helicase C-terminal" evidence="2">
    <location>
        <begin position="540"/>
        <end position="689"/>
    </location>
</feature>
<dbReference type="Gene3D" id="3.40.50.300">
    <property type="entry name" value="P-loop containing nucleotide triphosphate hydrolases"/>
    <property type="match status" value="2"/>
</dbReference>
<dbReference type="SMART" id="SM00490">
    <property type="entry name" value="HELICc"/>
    <property type="match status" value="1"/>
</dbReference>
<dbReference type="Proteomes" id="UP001500190">
    <property type="component" value="Unassembled WGS sequence"/>
</dbReference>
<dbReference type="Gene3D" id="3.30.870.10">
    <property type="entry name" value="Endonuclease Chain A"/>
    <property type="match status" value="1"/>
</dbReference>
<dbReference type="EMBL" id="BAAAND010000001">
    <property type="protein sequence ID" value="GAA1568570.1"/>
    <property type="molecule type" value="Genomic_DNA"/>
</dbReference>
<dbReference type="InterPro" id="IPR027417">
    <property type="entry name" value="P-loop_NTPase"/>
</dbReference>
<dbReference type="GO" id="GO:0004386">
    <property type="term" value="F:helicase activity"/>
    <property type="evidence" value="ECO:0007669"/>
    <property type="project" value="UniProtKB-KW"/>
</dbReference>
<dbReference type="SUPFAM" id="SSF52540">
    <property type="entry name" value="P-loop containing nucleoside triphosphate hydrolases"/>
    <property type="match status" value="1"/>
</dbReference>
<evidence type="ECO:0000313" key="3">
    <source>
        <dbReference type="EMBL" id="GAA1568570.1"/>
    </source>
</evidence>
<dbReference type="InterPro" id="IPR052511">
    <property type="entry name" value="ATP-dep_Helicase"/>
</dbReference>
<dbReference type="PROSITE" id="PS51194">
    <property type="entry name" value="HELICASE_CTER"/>
    <property type="match status" value="1"/>
</dbReference>
<dbReference type="InterPro" id="IPR006935">
    <property type="entry name" value="Helicase/UvrB_N"/>
</dbReference>
<dbReference type="InterPro" id="IPR021835">
    <property type="entry name" value="DUF3427"/>
</dbReference>
<dbReference type="SUPFAM" id="SSF56024">
    <property type="entry name" value="Phospholipase D/nuclease"/>
    <property type="match status" value="1"/>
</dbReference>
<evidence type="ECO:0000259" key="2">
    <source>
        <dbReference type="PROSITE" id="PS51194"/>
    </source>
</evidence>
<dbReference type="SMART" id="SM00487">
    <property type="entry name" value="DEXDc"/>
    <property type="match status" value="1"/>
</dbReference>
<protein>
    <submittedName>
        <fullName evidence="3">DEAD/DEAH box helicase</fullName>
    </submittedName>
</protein>
<keyword evidence="3" id="KW-0347">Helicase</keyword>
<dbReference type="CDD" id="cd18799">
    <property type="entry name" value="SF2_C_EcoAI-like"/>
    <property type="match status" value="1"/>
</dbReference>
<sequence length="1032" mass="116171">MKPGIYDALVTNSLLAAMEQFEGQQPVLHEVDEADQPEVLARHVGEAVRRALGSTRDAGKRVALVNDLLHRLSEHDDLLPGEAPRQLHALYPAARLGVTTYGSIRPSTPLSDAALLTNSHGEPSLGPELRAEIDTSDEVDLICAFVKWYGLRLLEPELQRLRLRRAPFRVITTTYLGATDRTALDRLVNDFGAEVKIQYDVLRTRLHAKAWLFRRATDYDTAYVGSSNLSRAALLDGVEWNVRLSRIATPGLLNKFGATFDTYWNDSTFESYEPARDRDRLDDALAEASGRTSSNRVTVSLAGLEVRPRPYQAEMLEEIEVEREVHDRHRNLVVAATGTGKTVIAALDYRRLRDAALKRGEPAPSLLFVAHRREILQQSLRTYREVLADASFGEEYHSGTRPERWRHVFASVQALTAYDVTSVPADSFDIVVVDEFHHAAAPTYRRLLNHLQPAELLGLTATPERTDGFDLLNFFGGRTAVELRLWDALSADLLCPFHYFGIADGTELDGLQWKRGRYDERQLEELYTGNDNRSAIVLREVQGKLSDVRTMRALGFCVSVAHAEYMAQTFNQAGIPALAVSGETSTVLRDQALRDLKDRRVNALFAADLFNEGLDLPEVDTVLFLRPTESPTVFLQQLGRGLRQADGKPVLTALDFVGHQRKEFRFDLRFRALTGKTRKGLEEQVRQGFPALPSGCQIVLDKVAQEVVLSNLKGQVAGRWQDMIRELRSQGDQDLGTFVRETGVELSDVLRTGRSWTSLRRDAGLSTRVGSSNETALLRRVRALTHVDDPERAQTYRRLLQDDGPAYNDLGPLHRTFARMLFFSLWPNGGGFTSYTDGFRALRQERAVRDELVEITNFAMDHARHRAVPLTGRLSDLALRVHARYQREEILAALDYANFERRPSTFQSGVLYSEPRNSDAFLVTLVKSEADYSPTTMYRDYAISPTLFHWETQSTTSTSSKVGQRYLNHRDHDTKILIFARQHKLTELGTSPYLFLGPATYTSHTGDRPIAITWQLDHPMPTEMFQAASVVA</sequence>
<keyword evidence="3" id="KW-0378">Hydrolase</keyword>
<dbReference type="PANTHER" id="PTHR47962">
    <property type="entry name" value="ATP-DEPENDENT HELICASE LHR-RELATED-RELATED"/>
    <property type="match status" value="1"/>
</dbReference>
<dbReference type="Pfam" id="PF04851">
    <property type="entry name" value="ResIII"/>
    <property type="match status" value="1"/>
</dbReference>
<feature type="domain" description="Helicase ATP-binding" evidence="1">
    <location>
        <begin position="322"/>
        <end position="481"/>
    </location>
</feature>
<keyword evidence="3" id="KW-0547">Nucleotide-binding</keyword>
<dbReference type="InterPro" id="IPR001650">
    <property type="entry name" value="Helicase_C-like"/>
</dbReference>
<dbReference type="Pfam" id="PF11907">
    <property type="entry name" value="DUF3427"/>
    <property type="match status" value="1"/>
</dbReference>
<dbReference type="Pfam" id="PF00271">
    <property type="entry name" value="Helicase_C"/>
    <property type="match status" value="1"/>
</dbReference>
<name>A0ABN2D4B4_9ACTN</name>
<keyword evidence="4" id="KW-1185">Reference proteome</keyword>